<accession>A0A0E0BAY2</accession>
<keyword evidence="2" id="KW-1185">Reference proteome</keyword>
<organism evidence="1">
    <name type="scientific">Oryza glumipatula</name>
    <dbReference type="NCBI Taxonomy" id="40148"/>
    <lineage>
        <taxon>Eukaryota</taxon>
        <taxon>Viridiplantae</taxon>
        <taxon>Streptophyta</taxon>
        <taxon>Embryophyta</taxon>
        <taxon>Tracheophyta</taxon>
        <taxon>Spermatophyta</taxon>
        <taxon>Magnoliopsida</taxon>
        <taxon>Liliopsida</taxon>
        <taxon>Poales</taxon>
        <taxon>Poaceae</taxon>
        <taxon>BOP clade</taxon>
        <taxon>Oryzoideae</taxon>
        <taxon>Oryzeae</taxon>
        <taxon>Oryzinae</taxon>
        <taxon>Oryza</taxon>
    </lineage>
</organism>
<sequence length="167" mass="19254">MDALTNSVQIWKLFQTASIFLVQPDPQDATDTIREVSKQKLFDLARMAERKMIIVLVYIDGRIQHGDKGVEYNIPPKITFPALEATTFEEVRNKIFQALGYTEDHCAMSIQARQGMEDDIREDVWAFGKGWLRCFFGAGSFGKGWLRCFFGARYHSFCRTCRIHFSP</sequence>
<dbReference type="AlphaFoldDB" id="A0A0E0BAY2"/>
<dbReference type="Proteomes" id="UP000026961">
    <property type="component" value="Chromosome 10"/>
</dbReference>
<dbReference type="HOGENOM" id="CLU_1597034_0_0_1"/>
<name>A0A0E0BAY2_9ORYZ</name>
<evidence type="ECO:0000313" key="1">
    <source>
        <dbReference type="EnsemblPlants" id="OGLUM10G11020.1"/>
    </source>
</evidence>
<reference evidence="1" key="1">
    <citation type="submission" date="2015-04" db="UniProtKB">
        <authorList>
            <consortium name="EnsemblPlants"/>
        </authorList>
    </citation>
    <scope>IDENTIFICATION</scope>
</reference>
<dbReference type="Gramene" id="OGLUM10G11020.1">
    <property type="protein sequence ID" value="OGLUM10G11020.1"/>
    <property type="gene ID" value="OGLUM10G11020"/>
</dbReference>
<dbReference type="EnsemblPlants" id="OGLUM10G11020.1">
    <property type="protein sequence ID" value="OGLUM10G11020.1"/>
    <property type="gene ID" value="OGLUM10G11020"/>
</dbReference>
<protein>
    <submittedName>
        <fullName evidence="1">Uncharacterized protein</fullName>
    </submittedName>
</protein>
<evidence type="ECO:0000313" key="2">
    <source>
        <dbReference type="Proteomes" id="UP000026961"/>
    </source>
</evidence>
<proteinExistence type="predicted"/>
<reference evidence="1" key="2">
    <citation type="submission" date="2018-05" db="EMBL/GenBank/DDBJ databases">
        <title>OgluRS3 (Oryza glumaepatula Reference Sequence Version 3).</title>
        <authorList>
            <person name="Zhang J."/>
            <person name="Kudrna D."/>
            <person name="Lee S."/>
            <person name="Talag J."/>
            <person name="Welchert J."/>
            <person name="Wing R.A."/>
        </authorList>
    </citation>
    <scope>NUCLEOTIDE SEQUENCE [LARGE SCALE GENOMIC DNA]</scope>
</reference>